<feature type="chain" id="PRO_5040360719" evidence="1">
    <location>
        <begin position="16"/>
        <end position="125"/>
    </location>
</feature>
<dbReference type="Proteomes" id="UP000745764">
    <property type="component" value="Unassembled WGS sequence"/>
</dbReference>
<feature type="signal peptide" evidence="1">
    <location>
        <begin position="1"/>
        <end position="15"/>
    </location>
</feature>
<dbReference type="EMBL" id="CAINUL010000002">
    <property type="protein sequence ID" value="CAD0107334.1"/>
    <property type="molecule type" value="Genomic_DNA"/>
</dbReference>
<comment type="caution">
    <text evidence="2">The sequence shown here is derived from an EMBL/GenBank/DDBJ whole genome shotgun (WGS) entry which is preliminary data.</text>
</comment>
<evidence type="ECO:0000313" key="2">
    <source>
        <dbReference type="EMBL" id="CAD0107334.1"/>
    </source>
</evidence>
<protein>
    <submittedName>
        <fullName evidence="2">Uncharacterized protein</fullName>
    </submittedName>
</protein>
<evidence type="ECO:0000256" key="1">
    <source>
        <dbReference type="SAM" id="SignalP"/>
    </source>
</evidence>
<keyword evidence="1" id="KW-0732">Signal</keyword>
<dbReference type="AlphaFoldDB" id="A0A9N8KB00"/>
<accession>A0A9N8KB00</accession>
<keyword evidence="3" id="KW-1185">Reference proteome</keyword>
<dbReference type="OrthoDB" id="3925460at2759"/>
<name>A0A9N8KB00_9PEZI</name>
<gene>
    <name evidence="2" type="ORF">AWRI4620_LOCUS1589</name>
</gene>
<reference evidence="2" key="1">
    <citation type="submission" date="2020-06" db="EMBL/GenBank/DDBJ databases">
        <authorList>
            <person name="Onetto C."/>
        </authorList>
    </citation>
    <scope>NUCLEOTIDE SEQUENCE</scope>
</reference>
<evidence type="ECO:0000313" key="3">
    <source>
        <dbReference type="Proteomes" id="UP000745764"/>
    </source>
</evidence>
<sequence>MGFWAIFEIIGVVCTVSDFIMFPLCHPGEWDQASIDMSNPTQSLKERLEKLPADVRINIPDGPIDEADVESIMASAISMTRSQVNVDPDAMTAEELELFLDGLLAPKPTTMLTVAASKPTDQSQS</sequence>
<proteinExistence type="predicted"/>
<organism evidence="2 3">
    <name type="scientific">Aureobasidium uvarum</name>
    <dbReference type="NCBI Taxonomy" id="2773716"/>
    <lineage>
        <taxon>Eukaryota</taxon>
        <taxon>Fungi</taxon>
        <taxon>Dikarya</taxon>
        <taxon>Ascomycota</taxon>
        <taxon>Pezizomycotina</taxon>
        <taxon>Dothideomycetes</taxon>
        <taxon>Dothideomycetidae</taxon>
        <taxon>Dothideales</taxon>
        <taxon>Saccotheciaceae</taxon>
        <taxon>Aureobasidium</taxon>
    </lineage>
</organism>